<accession>A0A445L1G5</accession>
<evidence type="ECO:0000313" key="2">
    <source>
        <dbReference type="Proteomes" id="UP000289340"/>
    </source>
</evidence>
<dbReference type="Proteomes" id="UP000289340">
    <property type="component" value="Chromosome 4"/>
</dbReference>
<gene>
    <name evidence="1" type="ORF">D0Y65_009990</name>
</gene>
<sequence>MSLEEAHHHRRLTSIAEIDDKKETWKIVVRVINMWTIPRSPKSIVELILVYKKLTTVLCTQTGSQISRSSVYSIVDRFLHNAQVKCFDELSQLKKECMCITVATISKLLVADGWIYDGCPKCNKKSDGEGSSFVCVGCGNKSASTSAKFRVDVRVGQPNESAIFTLWDRECYGLIKETAYEIKEKMIDKDGIFDARDITEELDRVLGKTLAFRFKKHTTQLASKHPCAKVMVVLGYTLIPMKAITPSITCWAVKAQVSRLWKTIEHANGNAIGRFEMILFDSHV</sequence>
<dbReference type="PANTHER" id="PTHR47165:SF4">
    <property type="entry name" value="OS03G0429900 PROTEIN"/>
    <property type="match status" value="1"/>
</dbReference>
<dbReference type="SUPFAM" id="SSF50249">
    <property type="entry name" value="Nucleic acid-binding proteins"/>
    <property type="match status" value="1"/>
</dbReference>
<comment type="caution">
    <text evidence="1">The sequence shown here is derived from an EMBL/GenBank/DDBJ whole genome shotgun (WGS) entry which is preliminary data.</text>
</comment>
<organism evidence="1 2">
    <name type="scientific">Glycine soja</name>
    <name type="common">Wild soybean</name>
    <dbReference type="NCBI Taxonomy" id="3848"/>
    <lineage>
        <taxon>Eukaryota</taxon>
        <taxon>Viridiplantae</taxon>
        <taxon>Streptophyta</taxon>
        <taxon>Embryophyta</taxon>
        <taxon>Tracheophyta</taxon>
        <taxon>Spermatophyta</taxon>
        <taxon>Magnoliopsida</taxon>
        <taxon>eudicotyledons</taxon>
        <taxon>Gunneridae</taxon>
        <taxon>Pentapetalae</taxon>
        <taxon>rosids</taxon>
        <taxon>fabids</taxon>
        <taxon>Fabales</taxon>
        <taxon>Fabaceae</taxon>
        <taxon>Papilionoideae</taxon>
        <taxon>50 kb inversion clade</taxon>
        <taxon>NPAAA clade</taxon>
        <taxon>indigoferoid/millettioid clade</taxon>
        <taxon>Phaseoleae</taxon>
        <taxon>Glycine</taxon>
        <taxon>Glycine subgen. Soja</taxon>
    </lineage>
</organism>
<name>A0A445L1G5_GLYSO</name>
<proteinExistence type="predicted"/>
<dbReference type="EMBL" id="QZWG01000004">
    <property type="protein sequence ID" value="RZC16935.1"/>
    <property type="molecule type" value="Genomic_DNA"/>
</dbReference>
<dbReference type="AlphaFoldDB" id="A0A445L1G5"/>
<dbReference type="PANTHER" id="PTHR47165">
    <property type="entry name" value="OS03G0429900 PROTEIN"/>
    <property type="match status" value="1"/>
</dbReference>
<protein>
    <submittedName>
        <fullName evidence="1">Uncharacterized protein</fullName>
    </submittedName>
</protein>
<evidence type="ECO:0000313" key="1">
    <source>
        <dbReference type="EMBL" id="RZC16935.1"/>
    </source>
</evidence>
<dbReference type="Gene3D" id="2.40.50.140">
    <property type="entry name" value="Nucleic acid-binding proteins"/>
    <property type="match status" value="1"/>
</dbReference>
<reference evidence="1 2" key="1">
    <citation type="submission" date="2018-09" db="EMBL/GenBank/DDBJ databases">
        <title>A high-quality reference genome of wild soybean provides a powerful tool to mine soybean genomes.</title>
        <authorList>
            <person name="Xie M."/>
            <person name="Chung C.Y.L."/>
            <person name="Li M.-W."/>
            <person name="Wong F.-L."/>
            <person name="Chan T.-F."/>
            <person name="Lam H.-M."/>
        </authorList>
    </citation>
    <scope>NUCLEOTIDE SEQUENCE [LARGE SCALE GENOMIC DNA]</scope>
    <source>
        <strain evidence="2">cv. W05</strain>
        <tissue evidence="1">Hypocotyl of etiolated seedlings</tissue>
    </source>
</reference>
<dbReference type="InterPro" id="IPR012340">
    <property type="entry name" value="NA-bd_OB-fold"/>
</dbReference>
<keyword evidence="2" id="KW-1185">Reference proteome</keyword>